<dbReference type="AlphaFoldDB" id="A0A953HVU6"/>
<dbReference type="Proteomes" id="UP000753961">
    <property type="component" value="Unassembled WGS sequence"/>
</dbReference>
<dbReference type="RefSeq" id="WP_222579002.1">
    <property type="nucleotide sequence ID" value="NZ_JAHVHU010000005.1"/>
</dbReference>
<keyword evidence="2" id="KW-1185">Reference proteome</keyword>
<proteinExistence type="predicted"/>
<accession>A0A953HVU6</accession>
<evidence type="ECO:0000313" key="1">
    <source>
        <dbReference type="EMBL" id="MBY5957481.1"/>
    </source>
</evidence>
<sequence>MKNSILIIVVILIFTSISQAQSSWEDVTISAQYAVAHHDKRVFHSKEGY</sequence>
<reference evidence="1" key="1">
    <citation type="submission" date="2021-06" db="EMBL/GenBank/DDBJ databases">
        <title>44 bacteria genomes isolated from Dapeng, Shenzhen.</title>
        <authorList>
            <person name="Zheng W."/>
            <person name="Yu S."/>
            <person name="Huang Y."/>
        </authorList>
    </citation>
    <scope>NUCLEOTIDE SEQUENCE</scope>
    <source>
        <strain evidence="1">DP5N28-2</strain>
    </source>
</reference>
<name>A0A953HVU6_9BACT</name>
<organism evidence="1 2">
    <name type="scientific">Membranihabitans marinus</name>
    <dbReference type="NCBI Taxonomy" id="1227546"/>
    <lineage>
        <taxon>Bacteria</taxon>
        <taxon>Pseudomonadati</taxon>
        <taxon>Bacteroidota</taxon>
        <taxon>Saprospiria</taxon>
        <taxon>Saprospirales</taxon>
        <taxon>Saprospiraceae</taxon>
        <taxon>Membranihabitans</taxon>
    </lineage>
</organism>
<protein>
    <submittedName>
        <fullName evidence="1">Uncharacterized protein</fullName>
    </submittedName>
</protein>
<evidence type="ECO:0000313" key="2">
    <source>
        <dbReference type="Proteomes" id="UP000753961"/>
    </source>
</evidence>
<comment type="caution">
    <text evidence="1">The sequence shown here is derived from an EMBL/GenBank/DDBJ whole genome shotgun (WGS) entry which is preliminary data.</text>
</comment>
<dbReference type="EMBL" id="JAHVHU010000005">
    <property type="protein sequence ID" value="MBY5957481.1"/>
    <property type="molecule type" value="Genomic_DNA"/>
</dbReference>
<gene>
    <name evidence="1" type="ORF">KUV50_04990</name>
</gene>